<dbReference type="GeneID" id="102807942"/>
<reference evidence="4" key="1">
    <citation type="submission" date="2025-08" db="UniProtKB">
        <authorList>
            <consortium name="RefSeq"/>
        </authorList>
    </citation>
    <scope>IDENTIFICATION</scope>
    <source>
        <tissue evidence="4">Testes</tissue>
    </source>
</reference>
<dbReference type="PANTHER" id="PTHR48169">
    <property type="entry name" value="DED DOMAIN-CONTAINING PROTEIN"/>
    <property type="match status" value="1"/>
</dbReference>
<dbReference type="PANTHER" id="PTHR48169:SF7">
    <property type="entry name" value="CASPASE 10"/>
    <property type="match status" value="1"/>
</dbReference>
<gene>
    <name evidence="4" type="primary">LOC102807942</name>
</gene>
<dbReference type="Pfam" id="PF01335">
    <property type="entry name" value="DED"/>
    <property type="match status" value="2"/>
</dbReference>
<evidence type="ECO:0000313" key="3">
    <source>
        <dbReference type="Proteomes" id="UP000694865"/>
    </source>
</evidence>
<evidence type="ECO:0000313" key="4">
    <source>
        <dbReference type="RefSeq" id="XP_006820137.1"/>
    </source>
</evidence>
<dbReference type="InterPro" id="IPR011029">
    <property type="entry name" value="DEATH-like_dom_sf"/>
</dbReference>
<dbReference type="SMART" id="SM00031">
    <property type="entry name" value="DED"/>
    <property type="match status" value="2"/>
</dbReference>
<feature type="domain" description="DED" evidence="2">
    <location>
        <begin position="124"/>
        <end position="203"/>
    </location>
</feature>
<evidence type="ECO:0000259" key="2">
    <source>
        <dbReference type="PROSITE" id="PS50168"/>
    </source>
</evidence>
<sequence length="206" mass="22460">MANFEESSESKFKELLEAVAANITPNELSTLKRLCSGKIAEGRLCKMETGDLFIALLNANIISPKNTTFLATCLRSPAIGKKTLADKLTTFSQEISNTSQGQAGSSFEGHKGQAAQPSSQTIPAFKTLLKEISDDLSPNEVEEMKNLVIGVQLPRKDEHEIKNGMDLFIHLEKTGAISDTKVDLLVRLLTSIGRQPLVDKVKGAFR</sequence>
<accession>A0ABM0MJE6</accession>
<dbReference type="SUPFAM" id="SSF47986">
    <property type="entry name" value="DEATH domain"/>
    <property type="match status" value="2"/>
</dbReference>
<dbReference type="RefSeq" id="XP_006820137.1">
    <property type="nucleotide sequence ID" value="XM_006820074.1"/>
</dbReference>
<protein>
    <submittedName>
        <fullName evidence="4">Uncharacterized protein LOC102807942</fullName>
    </submittedName>
</protein>
<dbReference type="PROSITE" id="PS50168">
    <property type="entry name" value="DED"/>
    <property type="match status" value="2"/>
</dbReference>
<dbReference type="InterPro" id="IPR001875">
    <property type="entry name" value="DED_dom"/>
</dbReference>
<keyword evidence="3" id="KW-1185">Reference proteome</keyword>
<name>A0ABM0MJE6_SACKO</name>
<keyword evidence="1" id="KW-0053">Apoptosis</keyword>
<dbReference type="Proteomes" id="UP000694865">
    <property type="component" value="Unplaced"/>
</dbReference>
<dbReference type="CDD" id="cd00045">
    <property type="entry name" value="DED"/>
    <property type="match status" value="2"/>
</dbReference>
<proteinExistence type="predicted"/>
<feature type="domain" description="DED" evidence="2">
    <location>
        <begin position="11"/>
        <end position="76"/>
    </location>
</feature>
<organism evidence="3 4">
    <name type="scientific">Saccoglossus kowalevskii</name>
    <name type="common">Acorn worm</name>
    <dbReference type="NCBI Taxonomy" id="10224"/>
    <lineage>
        <taxon>Eukaryota</taxon>
        <taxon>Metazoa</taxon>
        <taxon>Hemichordata</taxon>
        <taxon>Enteropneusta</taxon>
        <taxon>Harrimaniidae</taxon>
        <taxon>Saccoglossus</taxon>
    </lineage>
</organism>
<evidence type="ECO:0000256" key="1">
    <source>
        <dbReference type="ARBA" id="ARBA00022703"/>
    </source>
</evidence>
<dbReference type="Gene3D" id="1.10.533.10">
    <property type="entry name" value="Death Domain, Fas"/>
    <property type="match status" value="2"/>
</dbReference>